<evidence type="ECO:0000256" key="7">
    <source>
        <dbReference type="ARBA" id="ARBA00023026"/>
    </source>
</evidence>
<keyword evidence="4" id="KW-0800">Toxin</keyword>
<keyword evidence="7" id="KW-0843">Virulence</keyword>
<evidence type="ECO:0000256" key="4">
    <source>
        <dbReference type="ARBA" id="ARBA00022656"/>
    </source>
</evidence>
<dbReference type="GO" id="GO:0005576">
    <property type="term" value="C:extracellular region"/>
    <property type="evidence" value="ECO:0007669"/>
    <property type="project" value="UniProtKB-SubCell"/>
</dbReference>
<evidence type="ECO:0000256" key="1">
    <source>
        <dbReference type="ARBA" id="ARBA00004613"/>
    </source>
</evidence>
<keyword evidence="9" id="KW-1185">Reference proteome</keyword>
<dbReference type="AlphaFoldDB" id="A0A380H735"/>
<keyword evidence="5" id="KW-0354">Hemolysis</keyword>
<sequence length="44" mass="4568">MTKLFNAIKDIAEAAISNDGTKLGTSVVSIVENGISIVSEIFGN</sequence>
<dbReference type="RefSeq" id="WP_115313563.1">
    <property type="nucleotide sequence ID" value="NZ_CP066042.1"/>
</dbReference>
<evidence type="ECO:0000256" key="2">
    <source>
        <dbReference type="ARBA" id="ARBA00006367"/>
    </source>
</evidence>
<comment type="similarity">
    <text evidence="2">Belongs to the staphylococcal hemolytic protein family.</text>
</comment>
<organism evidence="8 9">
    <name type="scientific">Staphylococcus saccharolyticus</name>
    <dbReference type="NCBI Taxonomy" id="33028"/>
    <lineage>
        <taxon>Bacteria</taxon>
        <taxon>Bacillati</taxon>
        <taxon>Bacillota</taxon>
        <taxon>Bacilli</taxon>
        <taxon>Bacillales</taxon>
        <taxon>Staphylococcaceae</taxon>
        <taxon>Staphylococcus</taxon>
    </lineage>
</organism>
<dbReference type="Proteomes" id="UP000255425">
    <property type="component" value="Unassembled WGS sequence"/>
</dbReference>
<evidence type="ECO:0000313" key="9">
    <source>
        <dbReference type="Proteomes" id="UP000255425"/>
    </source>
</evidence>
<dbReference type="GeneID" id="63936129"/>
<dbReference type="GO" id="GO:0031640">
    <property type="term" value="P:killing of cells of another organism"/>
    <property type="evidence" value="ECO:0007669"/>
    <property type="project" value="UniProtKB-KW"/>
</dbReference>
<keyword evidence="6" id="KW-0204">Cytolysis</keyword>
<comment type="subcellular location">
    <subcellularLocation>
        <location evidence="1">Secreted</location>
    </subcellularLocation>
</comment>
<evidence type="ECO:0000256" key="3">
    <source>
        <dbReference type="ARBA" id="ARBA00022525"/>
    </source>
</evidence>
<proteinExistence type="inferred from homology"/>
<evidence type="ECO:0000256" key="6">
    <source>
        <dbReference type="ARBA" id="ARBA00022852"/>
    </source>
</evidence>
<evidence type="ECO:0000313" key="8">
    <source>
        <dbReference type="EMBL" id="SUM72414.1"/>
    </source>
</evidence>
<name>A0A380H735_9STAP</name>
<evidence type="ECO:0000256" key="5">
    <source>
        <dbReference type="ARBA" id="ARBA00022735"/>
    </source>
</evidence>
<dbReference type="InterPro" id="IPR008846">
    <property type="entry name" value="PSMbeta"/>
</dbReference>
<dbReference type="Pfam" id="PF05480">
    <property type="entry name" value="PSMbeta"/>
    <property type="match status" value="1"/>
</dbReference>
<accession>A0A380H735</accession>
<dbReference type="GO" id="GO:0090729">
    <property type="term" value="F:toxin activity"/>
    <property type="evidence" value="ECO:0007669"/>
    <property type="project" value="UniProtKB-KW"/>
</dbReference>
<reference evidence="8 9" key="1">
    <citation type="submission" date="2018-06" db="EMBL/GenBank/DDBJ databases">
        <authorList>
            <consortium name="Pathogen Informatics"/>
            <person name="Doyle S."/>
        </authorList>
    </citation>
    <scope>NUCLEOTIDE SEQUENCE [LARGE SCALE GENOMIC DNA]</scope>
    <source>
        <strain evidence="8 9">NCTC11807</strain>
    </source>
</reference>
<dbReference type="EMBL" id="UHDZ01000001">
    <property type="protein sequence ID" value="SUM72414.1"/>
    <property type="molecule type" value="Genomic_DNA"/>
</dbReference>
<gene>
    <name evidence="8" type="ORF">NCTC11807_01889</name>
</gene>
<protein>
    <submittedName>
        <fullName evidence="8">Hemolytic protein</fullName>
    </submittedName>
</protein>
<keyword evidence="3" id="KW-0964">Secreted</keyword>